<feature type="domain" description="Major facilitator superfamily (MFS) profile" evidence="7">
    <location>
        <begin position="21"/>
        <end position="389"/>
    </location>
</feature>
<dbReference type="RefSeq" id="WP_189498231.1">
    <property type="nucleotide sequence ID" value="NZ_BMZH01000008.1"/>
</dbReference>
<keyword evidence="5 6" id="KW-0472">Membrane</keyword>
<evidence type="ECO:0000256" key="3">
    <source>
        <dbReference type="ARBA" id="ARBA00022692"/>
    </source>
</evidence>
<evidence type="ECO:0000259" key="7">
    <source>
        <dbReference type="PROSITE" id="PS50850"/>
    </source>
</evidence>
<gene>
    <name evidence="8" type="ORF">GCM10009069_21160</name>
</gene>
<evidence type="ECO:0000256" key="1">
    <source>
        <dbReference type="ARBA" id="ARBA00004651"/>
    </source>
</evidence>
<organism evidence="8 9">
    <name type="scientific">Algimonas arctica</name>
    <dbReference type="NCBI Taxonomy" id="1479486"/>
    <lineage>
        <taxon>Bacteria</taxon>
        <taxon>Pseudomonadati</taxon>
        <taxon>Pseudomonadota</taxon>
        <taxon>Alphaproteobacteria</taxon>
        <taxon>Maricaulales</taxon>
        <taxon>Robiginitomaculaceae</taxon>
        <taxon>Algimonas</taxon>
    </lineage>
</organism>
<feature type="transmembrane region" description="Helical" evidence="6">
    <location>
        <begin position="250"/>
        <end position="272"/>
    </location>
</feature>
<dbReference type="Gene3D" id="1.20.1250.20">
    <property type="entry name" value="MFS general substrate transporter like domains"/>
    <property type="match status" value="2"/>
</dbReference>
<protein>
    <recommendedName>
        <fullName evidence="7">Major facilitator superfamily (MFS) profile domain-containing protein</fullName>
    </recommendedName>
</protein>
<dbReference type="EMBL" id="BMZH01000008">
    <property type="protein sequence ID" value="GHA97919.1"/>
    <property type="molecule type" value="Genomic_DNA"/>
</dbReference>
<dbReference type="GO" id="GO:0005886">
    <property type="term" value="C:plasma membrane"/>
    <property type="evidence" value="ECO:0007669"/>
    <property type="project" value="UniProtKB-SubCell"/>
</dbReference>
<evidence type="ECO:0000256" key="2">
    <source>
        <dbReference type="ARBA" id="ARBA00022475"/>
    </source>
</evidence>
<evidence type="ECO:0000256" key="4">
    <source>
        <dbReference type="ARBA" id="ARBA00022989"/>
    </source>
</evidence>
<accession>A0A8J3CS56</accession>
<dbReference type="Proteomes" id="UP000634004">
    <property type="component" value="Unassembled WGS sequence"/>
</dbReference>
<feature type="transmembrane region" description="Helical" evidence="6">
    <location>
        <begin position="336"/>
        <end position="355"/>
    </location>
</feature>
<evidence type="ECO:0000256" key="6">
    <source>
        <dbReference type="SAM" id="Phobius"/>
    </source>
</evidence>
<feature type="transmembrane region" description="Helical" evidence="6">
    <location>
        <begin position="66"/>
        <end position="82"/>
    </location>
</feature>
<keyword evidence="2" id="KW-1003">Cell membrane</keyword>
<keyword evidence="9" id="KW-1185">Reference proteome</keyword>
<dbReference type="Pfam" id="PF07690">
    <property type="entry name" value="MFS_1"/>
    <property type="match status" value="1"/>
</dbReference>
<keyword evidence="4 6" id="KW-1133">Transmembrane helix</keyword>
<dbReference type="InterPro" id="IPR036259">
    <property type="entry name" value="MFS_trans_sf"/>
</dbReference>
<dbReference type="InterPro" id="IPR050189">
    <property type="entry name" value="MFS_Efflux_Transporters"/>
</dbReference>
<name>A0A8J3CS56_9PROT</name>
<reference evidence="8" key="2">
    <citation type="submission" date="2020-09" db="EMBL/GenBank/DDBJ databases">
        <authorList>
            <person name="Sun Q."/>
            <person name="Kim S."/>
        </authorList>
    </citation>
    <scope>NUCLEOTIDE SEQUENCE</scope>
    <source>
        <strain evidence="8">KCTC 32513</strain>
    </source>
</reference>
<evidence type="ECO:0000256" key="5">
    <source>
        <dbReference type="ARBA" id="ARBA00023136"/>
    </source>
</evidence>
<feature type="transmembrane region" description="Helical" evidence="6">
    <location>
        <begin position="215"/>
        <end position="238"/>
    </location>
</feature>
<feature type="transmembrane region" description="Helical" evidence="6">
    <location>
        <begin position="304"/>
        <end position="324"/>
    </location>
</feature>
<sequence length="402" mass="42307">MTPSDTLAGRPRRFPTAKADSVLAGILLSFLATAGLFYVNIMAAIVDGLVSGLGLTDAQAGNIGSANIYGAALGALIAIILIKRIKWRPAAIAALIGLIAIDILSIFITDASVLIYVRLFHGIIGGLLVGISYGVIARTANPDRTFGVLLFVQFGLGGLGVMLLPRLVPIYGPQALFIALILFSLASLAMVPFLDRYPPRPKLSGALAGTIQKKPLTYTLLAIFLFQAVNMALLAYIIRLGITYGLERDYVSTALGLATWVALLGPGLVIVIGTRYGRFWPLFLVMGLTLAGTALFHFSGNKAAYLIANCGTGITWGMVMAYLLGMASQFDASGRTAAAGGFVSKIGLATGPVVAGQVLTAGYGFDVILNGALILFVVSTVIMLIPARQLDRQSRILLDDTL</sequence>
<dbReference type="AlphaFoldDB" id="A0A8J3CS56"/>
<feature type="transmembrane region" description="Helical" evidence="6">
    <location>
        <begin position="148"/>
        <end position="168"/>
    </location>
</feature>
<dbReference type="InterPro" id="IPR020846">
    <property type="entry name" value="MFS_dom"/>
</dbReference>
<dbReference type="PANTHER" id="PTHR43124:SF10">
    <property type="entry name" value="PURINE EFFLUX PUMP PBUE"/>
    <property type="match status" value="1"/>
</dbReference>
<reference evidence="8" key="1">
    <citation type="journal article" date="2014" name="Int. J. Syst. Evol. Microbiol.">
        <title>Complete genome sequence of Corynebacterium casei LMG S-19264T (=DSM 44701T), isolated from a smear-ripened cheese.</title>
        <authorList>
            <consortium name="US DOE Joint Genome Institute (JGI-PGF)"/>
            <person name="Walter F."/>
            <person name="Albersmeier A."/>
            <person name="Kalinowski J."/>
            <person name="Ruckert C."/>
        </authorList>
    </citation>
    <scope>NUCLEOTIDE SEQUENCE</scope>
    <source>
        <strain evidence="8">KCTC 32513</strain>
    </source>
</reference>
<comment type="caution">
    <text evidence="8">The sequence shown here is derived from an EMBL/GenBank/DDBJ whole genome shotgun (WGS) entry which is preliminary data.</text>
</comment>
<dbReference type="GO" id="GO:0022857">
    <property type="term" value="F:transmembrane transporter activity"/>
    <property type="evidence" value="ECO:0007669"/>
    <property type="project" value="InterPro"/>
</dbReference>
<feature type="transmembrane region" description="Helical" evidence="6">
    <location>
        <begin position="279"/>
        <end position="298"/>
    </location>
</feature>
<evidence type="ECO:0000313" key="8">
    <source>
        <dbReference type="EMBL" id="GHA97919.1"/>
    </source>
</evidence>
<dbReference type="SUPFAM" id="SSF103473">
    <property type="entry name" value="MFS general substrate transporter"/>
    <property type="match status" value="1"/>
</dbReference>
<dbReference type="PANTHER" id="PTHR43124">
    <property type="entry name" value="PURINE EFFLUX PUMP PBUE"/>
    <property type="match status" value="1"/>
</dbReference>
<dbReference type="InterPro" id="IPR011701">
    <property type="entry name" value="MFS"/>
</dbReference>
<evidence type="ECO:0000313" key="9">
    <source>
        <dbReference type="Proteomes" id="UP000634004"/>
    </source>
</evidence>
<feature type="transmembrane region" description="Helical" evidence="6">
    <location>
        <begin position="21"/>
        <end position="46"/>
    </location>
</feature>
<keyword evidence="3 6" id="KW-0812">Transmembrane</keyword>
<dbReference type="PROSITE" id="PS50850">
    <property type="entry name" value="MFS"/>
    <property type="match status" value="1"/>
</dbReference>
<feature type="transmembrane region" description="Helical" evidence="6">
    <location>
        <begin position="174"/>
        <end position="194"/>
    </location>
</feature>
<feature type="transmembrane region" description="Helical" evidence="6">
    <location>
        <begin position="115"/>
        <end position="136"/>
    </location>
</feature>
<comment type="subcellular location">
    <subcellularLocation>
        <location evidence="1">Cell membrane</location>
        <topology evidence="1">Multi-pass membrane protein</topology>
    </subcellularLocation>
</comment>
<proteinExistence type="predicted"/>
<feature type="transmembrane region" description="Helical" evidence="6">
    <location>
        <begin position="89"/>
        <end position="109"/>
    </location>
</feature>
<feature type="transmembrane region" description="Helical" evidence="6">
    <location>
        <begin position="367"/>
        <end position="387"/>
    </location>
</feature>